<keyword evidence="5" id="KW-0190">Covalent protein-DNA linkage</keyword>
<evidence type="ECO:0000256" key="5">
    <source>
        <dbReference type="ARBA" id="ARBA00023124"/>
    </source>
</evidence>
<sequence>MCGRYAQTLSISELVDEYEIEGTVPQSELPHSWNIAPTNPIYIVTADSHGTGQIRSLAIASWGMLAHWHRDEIQARASQSHAINARMESIHEKPTFRNSFRTQRCLIPADGYYEWATALGDYSPKQPFYISSKETRSLPIAGIWSSWKNVEGEIITSAALITREAVGDLAHIHSRMPVIMPSDKWAKWLNPRTHDIAELQSLMNNPHPDAGLVAEPVSRMVNSVANNGKQLIEPVELGHPETLF</sequence>
<dbReference type="Gene3D" id="3.90.1680.10">
    <property type="entry name" value="SOS response associated peptidase-like"/>
    <property type="match status" value="1"/>
</dbReference>
<comment type="similarity">
    <text evidence="1">Belongs to the SOS response-associated peptidase family.</text>
</comment>
<dbReference type="GO" id="GO:0106300">
    <property type="term" value="P:protein-DNA covalent cross-linking repair"/>
    <property type="evidence" value="ECO:0007669"/>
    <property type="project" value="InterPro"/>
</dbReference>
<dbReference type="SUPFAM" id="SSF143081">
    <property type="entry name" value="BB1717-like"/>
    <property type="match status" value="1"/>
</dbReference>
<evidence type="ECO:0000256" key="3">
    <source>
        <dbReference type="ARBA" id="ARBA00022763"/>
    </source>
</evidence>
<dbReference type="GO" id="GO:0003697">
    <property type="term" value="F:single-stranded DNA binding"/>
    <property type="evidence" value="ECO:0007669"/>
    <property type="project" value="InterPro"/>
</dbReference>
<gene>
    <name evidence="8" type="ORF">UFOPK3554_00803</name>
</gene>
<dbReference type="GO" id="GO:0016829">
    <property type="term" value="F:lyase activity"/>
    <property type="evidence" value="ECO:0007669"/>
    <property type="project" value="UniProtKB-KW"/>
</dbReference>
<evidence type="ECO:0000256" key="4">
    <source>
        <dbReference type="ARBA" id="ARBA00022801"/>
    </source>
</evidence>
<keyword evidence="6" id="KW-0238">DNA-binding</keyword>
<dbReference type="GO" id="GO:0008233">
    <property type="term" value="F:peptidase activity"/>
    <property type="evidence" value="ECO:0007669"/>
    <property type="project" value="UniProtKB-KW"/>
</dbReference>
<name>A0A6J7XUA4_9ZZZZ</name>
<dbReference type="PANTHER" id="PTHR13604">
    <property type="entry name" value="DC12-RELATED"/>
    <property type="match status" value="1"/>
</dbReference>
<organism evidence="8">
    <name type="scientific">freshwater metagenome</name>
    <dbReference type="NCBI Taxonomy" id="449393"/>
    <lineage>
        <taxon>unclassified sequences</taxon>
        <taxon>metagenomes</taxon>
        <taxon>ecological metagenomes</taxon>
    </lineage>
</organism>
<keyword evidence="7" id="KW-0456">Lyase</keyword>
<evidence type="ECO:0000256" key="2">
    <source>
        <dbReference type="ARBA" id="ARBA00022670"/>
    </source>
</evidence>
<evidence type="ECO:0000256" key="6">
    <source>
        <dbReference type="ARBA" id="ARBA00023125"/>
    </source>
</evidence>
<dbReference type="GO" id="GO:0006508">
    <property type="term" value="P:proteolysis"/>
    <property type="evidence" value="ECO:0007669"/>
    <property type="project" value="UniProtKB-KW"/>
</dbReference>
<dbReference type="EMBL" id="CAFBSG010000010">
    <property type="protein sequence ID" value="CAB5240371.1"/>
    <property type="molecule type" value="Genomic_DNA"/>
</dbReference>
<evidence type="ECO:0000313" key="8">
    <source>
        <dbReference type="EMBL" id="CAB5240371.1"/>
    </source>
</evidence>
<dbReference type="Pfam" id="PF02586">
    <property type="entry name" value="SRAP"/>
    <property type="match status" value="1"/>
</dbReference>
<dbReference type="InterPro" id="IPR003738">
    <property type="entry name" value="SRAP"/>
</dbReference>
<proteinExistence type="inferred from homology"/>
<keyword evidence="2" id="KW-0645">Protease</keyword>
<accession>A0A6J7XUA4</accession>
<keyword evidence="3" id="KW-0227">DNA damage</keyword>
<reference evidence="8" key="1">
    <citation type="submission" date="2020-05" db="EMBL/GenBank/DDBJ databases">
        <authorList>
            <person name="Chiriac C."/>
            <person name="Salcher M."/>
            <person name="Ghai R."/>
            <person name="Kavagutti S V."/>
        </authorList>
    </citation>
    <scope>NUCLEOTIDE SEQUENCE</scope>
</reference>
<dbReference type="PANTHER" id="PTHR13604:SF0">
    <property type="entry name" value="ABASIC SITE PROCESSING PROTEIN HMCES"/>
    <property type="match status" value="1"/>
</dbReference>
<dbReference type="AlphaFoldDB" id="A0A6J7XUA4"/>
<dbReference type="InterPro" id="IPR036590">
    <property type="entry name" value="SRAP-like"/>
</dbReference>
<keyword evidence="4" id="KW-0378">Hydrolase</keyword>
<evidence type="ECO:0000256" key="1">
    <source>
        <dbReference type="ARBA" id="ARBA00008136"/>
    </source>
</evidence>
<protein>
    <submittedName>
        <fullName evidence="8">Unannotated protein</fullName>
    </submittedName>
</protein>
<evidence type="ECO:0000256" key="7">
    <source>
        <dbReference type="ARBA" id="ARBA00023239"/>
    </source>
</evidence>